<evidence type="ECO:0000313" key="2">
    <source>
        <dbReference type="Proteomes" id="UP001260959"/>
    </source>
</evidence>
<proteinExistence type="predicted"/>
<reference evidence="1 2" key="1">
    <citation type="submission" date="2023-08" db="EMBL/GenBank/DDBJ databases">
        <authorList>
            <person name="Maltman C."/>
        </authorList>
    </citation>
    <scope>NUCLEOTIDE SEQUENCE [LARGE SCALE GENOMIC DNA]</scope>
    <source>
        <strain evidence="1 2">ES2</strain>
    </source>
</reference>
<comment type="caution">
    <text evidence="1">The sequence shown here is derived from an EMBL/GenBank/DDBJ whole genome shotgun (WGS) entry which is preliminary data.</text>
</comment>
<evidence type="ECO:0000313" key="1">
    <source>
        <dbReference type="EMBL" id="MDR4951641.1"/>
    </source>
</evidence>
<accession>A0ABU1E1G5</accession>
<dbReference type="RefSeq" id="WP_309521708.1">
    <property type="nucleotide sequence ID" value="NZ_JAVIXS010000003.1"/>
</dbReference>
<gene>
    <name evidence="1" type="ORF">REB14_05540</name>
</gene>
<dbReference type="Proteomes" id="UP001260959">
    <property type="component" value="Unassembled WGS sequence"/>
</dbReference>
<sequence length="231" mass="27500">MLFVDLGTNNHDMNAQELQTLLTERAEKFHLKNEAFHTLHEILSEDPEELIGGFARHEITFVFEGYQYLIEQRYREPIIRAKISLCVEKETYVENLEPIGYYELDMGFDGEIVDDWFVIEKEKYLKDIGIISYFQEMNKKMPPQYLRRNHSEYKFVSYISLIGTLFISKEFEGAGVFINRANTYLNDTDNVLPDKDYLKKCRYFLKMMTRYLLENNLLSESLKQRLMNYGN</sequence>
<name>A0ABU1E1G5_9FLAO</name>
<organism evidence="1 2">
    <name type="scientific">Chryseobacterium metallicongregator</name>
    <dbReference type="NCBI Taxonomy" id="3073042"/>
    <lineage>
        <taxon>Bacteria</taxon>
        <taxon>Pseudomonadati</taxon>
        <taxon>Bacteroidota</taxon>
        <taxon>Flavobacteriia</taxon>
        <taxon>Flavobacteriales</taxon>
        <taxon>Weeksellaceae</taxon>
        <taxon>Chryseobacterium group</taxon>
        <taxon>Chryseobacterium</taxon>
    </lineage>
</organism>
<keyword evidence="2" id="KW-1185">Reference proteome</keyword>
<dbReference type="EMBL" id="JAVIXS010000003">
    <property type="protein sequence ID" value="MDR4951641.1"/>
    <property type="molecule type" value="Genomic_DNA"/>
</dbReference>
<protein>
    <submittedName>
        <fullName evidence="1">Uncharacterized protein</fullName>
    </submittedName>
</protein>